<keyword evidence="3 7" id="KW-0812">Transmembrane</keyword>
<dbReference type="Proteomes" id="UP000192900">
    <property type="component" value="Chromosome"/>
</dbReference>
<keyword evidence="4" id="KW-0813">Transport</keyword>
<evidence type="ECO:0000256" key="7">
    <source>
        <dbReference type="SAM" id="Phobius"/>
    </source>
</evidence>
<feature type="transmembrane region" description="Helical" evidence="7">
    <location>
        <begin position="145"/>
        <end position="169"/>
    </location>
</feature>
<proteinExistence type="predicted"/>
<keyword evidence="5 7" id="KW-1133">Transmembrane helix</keyword>
<evidence type="ECO:0000256" key="4">
    <source>
        <dbReference type="ARBA" id="ARBA00022970"/>
    </source>
</evidence>
<evidence type="ECO:0000256" key="6">
    <source>
        <dbReference type="ARBA" id="ARBA00023136"/>
    </source>
</evidence>
<dbReference type="RefSeq" id="WP_085072030.1">
    <property type="nucleotide sequence ID" value="NZ_CP019706.1"/>
</dbReference>
<dbReference type="OrthoDB" id="9784202at2"/>
<dbReference type="PIRSF" id="PIRSF006324">
    <property type="entry name" value="LeuE"/>
    <property type="match status" value="1"/>
</dbReference>
<dbReference type="PANTHER" id="PTHR30086">
    <property type="entry name" value="ARGININE EXPORTER PROTEIN ARGO"/>
    <property type="match status" value="1"/>
</dbReference>
<evidence type="ECO:0000313" key="9">
    <source>
        <dbReference type="Proteomes" id="UP000192900"/>
    </source>
</evidence>
<dbReference type="PANTHER" id="PTHR30086:SF20">
    <property type="entry name" value="ARGININE EXPORTER PROTEIN ARGO-RELATED"/>
    <property type="match status" value="1"/>
</dbReference>
<evidence type="ECO:0000313" key="8">
    <source>
        <dbReference type="EMBL" id="ARJ43982.1"/>
    </source>
</evidence>
<protein>
    <submittedName>
        <fullName evidence="8">Lysine transporter LysE</fullName>
    </submittedName>
</protein>
<dbReference type="GO" id="GO:0015171">
    <property type="term" value="F:amino acid transmembrane transporter activity"/>
    <property type="evidence" value="ECO:0007669"/>
    <property type="project" value="TreeGrafter"/>
</dbReference>
<reference evidence="8 9" key="1">
    <citation type="submission" date="2017-02" db="EMBL/GenBank/DDBJ databases">
        <title>Complete genome sequence of the drought resistance-promoting endophyte Pantoea alhagi LTYR-11Z.</title>
        <authorList>
            <person name="Zhang L."/>
        </authorList>
    </citation>
    <scope>NUCLEOTIDE SEQUENCE [LARGE SCALE GENOMIC DNA]</scope>
    <source>
        <strain evidence="8 9">LTYR-11Z</strain>
    </source>
</reference>
<evidence type="ECO:0000256" key="5">
    <source>
        <dbReference type="ARBA" id="ARBA00022989"/>
    </source>
</evidence>
<feature type="transmembrane region" description="Helical" evidence="7">
    <location>
        <begin position="118"/>
        <end position="139"/>
    </location>
</feature>
<evidence type="ECO:0000256" key="2">
    <source>
        <dbReference type="ARBA" id="ARBA00022475"/>
    </source>
</evidence>
<organism evidence="8 9">
    <name type="scientific">Pantoea alhagi</name>
    <dbReference type="NCBI Taxonomy" id="1891675"/>
    <lineage>
        <taxon>Bacteria</taxon>
        <taxon>Pseudomonadati</taxon>
        <taxon>Pseudomonadota</taxon>
        <taxon>Gammaproteobacteria</taxon>
        <taxon>Enterobacterales</taxon>
        <taxon>Erwiniaceae</taxon>
        <taxon>Pantoea</taxon>
    </lineage>
</organism>
<sequence length="212" mass="22727">MSQIYLYILIASLTIASPGPGVLLTLTNTLNYSLRSALAGIIGVAAGMGVISIVAASSLGIIITTSQFALVVVKIVGAAYLAYLGVKLFRSTPKKMSESGSEKALILPSKSSRFRQGFFVSLLNPKPIVFFMALFPQFIKSDKPFISQFCILSITFCVLVVIIHFLYGVSANSVKKKLATGKAFSYLNKIGGSVFMVFAIGLIISVITPYLH</sequence>
<dbReference type="KEGG" id="palh:B1H58_19300"/>
<feature type="transmembrane region" description="Helical" evidence="7">
    <location>
        <begin position="38"/>
        <end position="62"/>
    </location>
</feature>
<dbReference type="GO" id="GO:0005886">
    <property type="term" value="C:plasma membrane"/>
    <property type="evidence" value="ECO:0007669"/>
    <property type="project" value="UniProtKB-SubCell"/>
</dbReference>
<dbReference type="AlphaFoldDB" id="A0A1W6BA62"/>
<keyword evidence="2" id="KW-1003">Cell membrane</keyword>
<keyword evidence="4" id="KW-0029">Amino-acid transport</keyword>
<keyword evidence="6 7" id="KW-0472">Membrane</keyword>
<accession>A0A1W6BA62</accession>
<evidence type="ECO:0000256" key="1">
    <source>
        <dbReference type="ARBA" id="ARBA00004651"/>
    </source>
</evidence>
<name>A0A1W6BA62_9GAMM</name>
<dbReference type="InterPro" id="IPR001123">
    <property type="entry name" value="LeuE-type"/>
</dbReference>
<dbReference type="STRING" id="1891675.B1H58_19300"/>
<feature type="transmembrane region" description="Helical" evidence="7">
    <location>
        <begin position="190"/>
        <end position="211"/>
    </location>
</feature>
<feature type="transmembrane region" description="Helical" evidence="7">
    <location>
        <begin position="68"/>
        <end position="86"/>
    </location>
</feature>
<keyword evidence="9" id="KW-1185">Reference proteome</keyword>
<feature type="transmembrane region" description="Helical" evidence="7">
    <location>
        <begin position="6"/>
        <end position="26"/>
    </location>
</feature>
<evidence type="ECO:0000256" key="3">
    <source>
        <dbReference type="ARBA" id="ARBA00022692"/>
    </source>
</evidence>
<comment type="subcellular location">
    <subcellularLocation>
        <location evidence="1">Cell membrane</location>
        <topology evidence="1">Multi-pass membrane protein</topology>
    </subcellularLocation>
</comment>
<dbReference type="EMBL" id="CP019706">
    <property type="protein sequence ID" value="ARJ43982.1"/>
    <property type="molecule type" value="Genomic_DNA"/>
</dbReference>
<dbReference type="Pfam" id="PF01810">
    <property type="entry name" value="LysE"/>
    <property type="match status" value="1"/>
</dbReference>
<gene>
    <name evidence="8" type="ORF">B1H58_19300</name>
</gene>